<dbReference type="PANTHER" id="PTHR21237">
    <property type="entry name" value="GRPE PROTEIN"/>
    <property type="match status" value="1"/>
</dbReference>
<evidence type="ECO:0000256" key="5">
    <source>
        <dbReference type="RuleBase" id="RU004478"/>
    </source>
</evidence>
<dbReference type="HAMAP" id="MF_01151">
    <property type="entry name" value="GrpE"/>
    <property type="match status" value="1"/>
</dbReference>
<protein>
    <recommendedName>
        <fullName evidence="3 4">Protein GrpE</fullName>
    </recommendedName>
    <alternativeName>
        <fullName evidence="3">HSP-70 cofactor</fullName>
    </alternativeName>
</protein>
<evidence type="ECO:0000256" key="4">
    <source>
        <dbReference type="RuleBase" id="RU000639"/>
    </source>
</evidence>
<comment type="subcellular location">
    <subcellularLocation>
        <location evidence="3">Cytoplasm</location>
    </subcellularLocation>
</comment>
<keyword evidence="2 3" id="KW-0143">Chaperone</keyword>
<dbReference type="InterPro" id="IPR009012">
    <property type="entry name" value="GrpE_head"/>
</dbReference>
<comment type="similarity">
    <text evidence="1 3 5">Belongs to the GrpE family.</text>
</comment>
<evidence type="ECO:0000256" key="1">
    <source>
        <dbReference type="ARBA" id="ARBA00009054"/>
    </source>
</evidence>
<dbReference type="PROSITE" id="PS01071">
    <property type="entry name" value="GRPE"/>
    <property type="match status" value="1"/>
</dbReference>
<evidence type="ECO:0000256" key="2">
    <source>
        <dbReference type="ARBA" id="ARBA00023186"/>
    </source>
</evidence>
<evidence type="ECO:0000256" key="6">
    <source>
        <dbReference type="SAM" id="MobiDB-lite"/>
    </source>
</evidence>
<dbReference type="SUPFAM" id="SSF58014">
    <property type="entry name" value="Coiled-coil domain of nucleotide exchange factor GrpE"/>
    <property type="match status" value="1"/>
</dbReference>
<evidence type="ECO:0000313" key="7">
    <source>
        <dbReference type="EMBL" id="UUY04963.1"/>
    </source>
</evidence>
<dbReference type="InterPro" id="IPR000740">
    <property type="entry name" value="GrpE"/>
</dbReference>
<accession>A0ABY5PJV8</accession>
<keyword evidence="8" id="KW-1185">Reference proteome</keyword>
<gene>
    <name evidence="3" type="primary">grpE</name>
    <name evidence="7" type="ORF">LRS13_05385</name>
</gene>
<dbReference type="PRINTS" id="PR00773">
    <property type="entry name" value="GRPEPROTEIN"/>
</dbReference>
<dbReference type="CDD" id="cd00446">
    <property type="entry name" value="GrpE"/>
    <property type="match status" value="1"/>
</dbReference>
<feature type="region of interest" description="Disordered" evidence="6">
    <location>
        <begin position="1"/>
        <end position="39"/>
    </location>
</feature>
<sequence length="189" mass="20244">MAPIEETERAEEVAVEETAAISDAEVVETAEEEQAAEAVEGDLAELQKKAAERDEYLALAQRTQADFENYRKRMTRDVAIARERGAGTLAKEILPALDNLARAVEAAGDDGSDFANGVRLVQSELTAALGRAGITGFDPKGEVFDPEQHEAIAQTPVDGAESGTIVEVYQSGYRLNETVLRPAKVVVAA</sequence>
<proteinExistence type="inferred from homology"/>
<organism evidence="7 8">
    <name type="scientific">Svornostia abyssi</name>
    <dbReference type="NCBI Taxonomy" id="2898438"/>
    <lineage>
        <taxon>Bacteria</taxon>
        <taxon>Bacillati</taxon>
        <taxon>Actinomycetota</taxon>
        <taxon>Thermoleophilia</taxon>
        <taxon>Solirubrobacterales</taxon>
        <taxon>Baekduiaceae</taxon>
        <taxon>Svornostia</taxon>
    </lineage>
</organism>
<dbReference type="InterPro" id="IPR013805">
    <property type="entry name" value="GrpE_CC"/>
</dbReference>
<dbReference type="Gene3D" id="3.90.20.20">
    <property type="match status" value="1"/>
</dbReference>
<keyword evidence="3" id="KW-0963">Cytoplasm</keyword>
<dbReference type="Gene3D" id="2.30.22.10">
    <property type="entry name" value="Head domain of nucleotide exchange factor GrpE"/>
    <property type="match status" value="1"/>
</dbReference>
<keyword evidence="3 4" id="KW-0346">Stress response</keyword>
<evidence type="ECO:0000313" key="8">
    <source>
        <dbReference type="Proteomes" id="UP001058860"/>
    </source>
</evidence>
<feature type="compositionally biased region" description="Basic and acidic residues" evidence="6">
    <location>
        <begin position="1"/>
        <end position="12"/>
    </location>
</feature>
<dbReference type="Proteomes" id="UP001058860">
    <property type="component" value="Chromosome"/>
</dbReference>
<comment type="subunit">
    <text evidence="3">Homodimer.</text>
</comment>
<evidence type="ECO:0000256" key="3">
    <source>
        <dbReference type="HAMAP-Rule" id="MF_01151"/>
    </source>
</evidence>
<name>A0ABY5PJV8_9ACTN</name>
<dbReference type="EMBL" id="CP088295">
    <property type="protein sequence ID" value="UUY04963.1"/>
    <property type="molecule type" value="Genomic_DNA"/>
</dbReference>
<feature type="compositionally biased region" description="Acidic residues" evidence="6">
    <location>
        <begin position="25"/>
        <end position="39"/>
    </location>
</feature>
<dbReference type="RefSeq" id="WP_353865439.1">
    <property type="nucleotide sequence ID" value="NZ_CP088295.1"/>
</dbReference>
<reference evidence="8" key="1">
    <citation type="submission" date="2021-11" db="EMBL/GenBank/DDBJ databases">
        <title>Cultivation dependent microbiological survey of springs from the worlds oldest radium mine currently devoted to the extraction of radon-saturated water.</title>
        <authorList>
            <person name="Kapinusova G."/>
            <person name="Smrhova T."/>
            <person name="Strejcek M."/>
            <person name="Suman J."/>
            <person name="Jani K."/>
            <person name="Pajer P."/>
            <person name="Uhlik O."/>
        </authorList>
    </citation>
    <scope>NUCLEOTIDE SEQUENCE [LARGE SCALE GENOMIC DNA]</scope>
    <source>
        <strain evidence="8">J379</strain>
    </source>
</reference>
<dbReference type="PANTHER" id="PTHR21237:SF23">
    <property type="entry name" value="GRPE PROTEIN HOMOLOG, MITOCHONDRIAL"/>
    <property type="match status" value="1"/>
</dbReference>
<dbReference type="Pfam" id="PF01025">
    <property type="entry name" value="GrpE"/>
    <property type="match status" value="1"/>
</dbReference>
<dbReference type="SUPFAM" id="SSF51064">
    <property type="entry name" value="Head domain of nucleotide exchange factor GrpE"/>
    <property type="match status" value="1"/>
</dbReference>
<comment type="function">
    <text evidence="3 4">Participates actively in the response to hyperosmotic and heat shock by preventing the aggregation of stress-denatured proteins, in association with DnaK and GrpE. It is the nucleotide exchange factor for DnaK and may function as a thermosensor. Unfolded proteins bind initially to DnaJ; upon interaction with the DnaJ-bound protein, DnaK hydrolyzes its bound ATP, resulting in the formation of a stable complex. GrpE releases ADP from DnaK; ATP binding to DnaK triggers the release of the substrate protein, thus completing the reaction cycle. Several rounds of ATP-dependent interactions between DnaJ, DnaK and GrpE are required for fully efficient folding.</text>
</comment>